<evidence type="ECO:0000313" key="2">
    <source>
        <dbReference type="Proteomes" id="UP000019149"/>
    </source>
</evidence>
<dbReference type="STRING" id="6210.W6UV04"/>
<dbReference type="PANTHER" id="PTHR45703">
    <property type="entry name" value="DYNEIN HEAVY CHAIN"/>
    <property type="match status" value="1"/>
</dbReference>
<dbReference type="GO" id="GO:0007018">
    <property type="term" value="P:microtubule-based movement"/>
    <property type="evidence" value="ECO:0007669"/>
    <property type="project" value="InterPro"/>
</dbReference>
<dbReference type="PANTHER" id="PTHR45703:SF22">
    <property type="entry name" value="DYNEIN CYTOPLASMIC 2 HEAVY CHAIN 1"/>
    <property type="match status" value="1"/>
</dbReference>
<dbReference type="KEGG" id="egl:EGR_02954"/>
<dbReference type="EMBL" id="APAU02000014">
    <property type="protein sequence ID" value="EUB62202.1"/>
    <property type="molecule type" value="Genomic_DNA"/>
</dbReference>
<dbReference type="GO" id="GO:0045505">
    <property type="term" value="F:dynein intermediate chain binding"/>
    <property type="evidence" value="ECO:0007669"/>
    <property type="project" value="InterPro"/>
</dbReference>
<dbReference type="CTD" id="36338669"/>
<evidence type="ECO:0000313" key="1">
    <source>
        <dbReference type="EMBL" id="EUB62202.1"/>
    </source>
</evidence>
<protein>
    <submittedName>
        <fullName evidence="1">Cytoplasmic dynein 2 heavy chain</fullName>
    </submittedName>
</protein>
<dbReference type="OrthoDB" id="6278980at2759"/>
<dbReference type="RefSeq" id="XP_024353398.1">
    <property type="nucleotide sequence ID" value="XM_024492203.1"/>
</dbReference>
<dbReference type="GO" id="GO:0051959">
    <property type="term" value="F:dynein light intermediate chain binding"/>
    <property type="evidence" value="ECO:0007669"/>
    <property type="project" value="InterPro"/>
</dbReference>
<gene>
    <name evidence="1" type="ORF">EGR_02954</name>
</gene>
<dbReference type="Proteomes" id="UP000019149">
    <property type="component" value="Unassembled WGS sequence"/>
</dbReference>
<dbReference type="AlphaFoldDB" id="W6UV04"/>
<sequence>MDSFLTWVALGSVNLVDLVDVQCRDLVDYENNFRALKRRGRTVEELPSEVKIDCLTVNCVPVKNAVEQILQNLFEALLNCLRRSVQADLVTTDAFLSDALGKLSVRPQTMEEMAIARDKHDLLTREQSRLADRLACAEEKDKLLRHVSGCGVDAFSNTKSKWAKFQLMMDSFKLMMNEQLNVMQSNLDSRVKAFVAQMERFFTCWQQAQPSTNLIESGDRKQCLAAVETIKSWKDEFVEMEKTWNEIL</sequence>
<accession>W6UV04</accession>
<dbReference type="GO" id="GO:0030286">
    <property type="term" value="C:dynein complex"/>
    <property type="evidence" value="ECO:0007669"/>
    <property type="project" value="InterPro"/>
</dbReference>
<dbReference type="OMA" id="DINESHF"/>
<keyword evidence="2" id="KW-1185">Reference proteome</keyword>
<reference evidence="1 2" key="1">
    <citation type="journal article" date="2013" name="Nat. Genet.">
        <title>The genome of the hydatid tapeworm Echinococcus granulosus.</title>
        <authorList>
            <person name="Zheng H."/>
            <person name="Zhang W."/>
            <person name="Zhang L."/>
            <person name="Zhang Z."/>
            <person name="Li J."/>
            <person name="Lu G."/>
            <person name="Zhu Y."/>
            <person name="Wang Y."/>
            <person name="Huang Y."/>
            <person name="Liu J."/>
            <person name="Kang H."/>
            <person name="Chen J."/>
            <person name="Wang L."/>
            <person name="Chen A."/>
            <person name="Yu S."/>
            <person name="Gao Z."/>
            <person name="Jin L."/>
            <person name="Gu W."/>
            <person name="Wang Z."/>
            <person name="Zhao L."/>
            <person name="Shi B."/>
            <person name="Wen H."/>
            <person name="Lin R."/>
            <person name="Jones M.K."/>
            <person name="Brejova B."/>
            <person name="Vinar T."/>
            <person name="Zhao G."/>
            <person name="McManus D.P."/>
            <person name="Chen Z."/>
            <person name="Zhou Y."/>
            <person name="Wang S."/>
        </authorList>
    </citation>
    <scope>NUCLEOTIDE SEQUENCE [LARGE SCALE GENOMIC DNA]</scope>
</reference>
<dbReference type="GeneID" id="36338669"/>
<comment type="caution">
    <text evidence="1">The sequence shown here is derived from an EMBL/GenBank/DDBJ whole genome shotgun (WGS) entry which is preliminary data.</text>
</comment>
<proteinExistence type="predicted"/>
<dbReference type="InterPro" id="IPR026983">
    <property type="entry name" value="DHC"/>
</dbReference>
<organism evidence="1 2">
    <name type="scientific">Echinococcus granulosus</name>
    <name type="common">Hydatid tapeworm</name>
    <dbReference type="NCBI Taxonomy" id="6210"/>
    <lineage>
        <taxon>Eukaryota</taxon>
        <taxon>Metazoa</taxon>
        <taxon>Spiralia</taxon>
        <taxon>Lophotrochozoa</taxon>
        <taxon>Platyhelminthes</taxon>
        <taxon>Cestoda</taxon>
        <taxon>Eucestoda</taxon>
        <taxon>Cyclophyllidea</taxon>
        <taxon>Taeniidae</taxon>
        <taxon>Echinococcus</taxon>
        <taxon>Echinococcus granulosus group</taxon>
    </lineage>
</organism>
<name>W6UV04_ECHGR</name>